<accession>A0ACB7ISA1</accession>
<dbReference type="Proteomes" id="UP000824881">
    <property type="component" value="Unassembled WGS sequence"/>
</dbReference>
<sequence length="698" mass="75788">MIIGHLETLEKQLPIPTLPAFAPAPSVDPQVVLRAVLVVHAPELDLALWNDSMDSGDDALVTSTHHRPSYFSHSLFPTTTIVYNDGLSFFLVVVHSGKILKVKEAVITFLVHCLRPPLLPLTQLNPTLADGPETNSSGISRYIVPAYIHHHALTLPKILGPLSDPLPPTLPPSPPASRSASPAPPLKRKSDSLGDHNDSVKRPRAAERNGHSLPERPPQHLHRSSSSTSSSNAQAPTPRSNHPPIAEPCEDGEVREEAESVASTSVVASATASVPVHSRGPPAVSAPTADPDPISSFTPIHRPRRGRPSPTYTDELHDKYHKYGRMLKYSGDARFWSTYPSTHKEYRPLPNPPPPNSPYHKHGGLVARLELLDALVCFTYSTWTKDHGRRTCDLNTWATMDPFLKWCKHKWSAEDGYNDAERALQGLIYMIEGFIMSRKMVYNCRNAPGQDIKRLHNEMSSNMMAAAREAKSKSSGASVAGGINGTGLMPASAHQLPSPASIATASSANSTPTNPGASTHSSASSSSHRPNGTVSARPQPPSTPLPSIPHGFLPESMRSHYDQIPSQVLTAMSSVTVKIAPPQLQDITDLVMMMNTSSSLLGTANQMLNLPILRKSFPRTYARMVHSTLSPQEELEPEFEDEDGELFWPGQSVSGEGLGWVCLMGKAMIVEFGKAYGYAGLAGVVPKPPAGEEREKRR</sequence>
<keyword evidence="2" id="KW-1185">Reference proteome</keyword>
<evidence type="ECO:0000313" key="1">
    <source>
        <dbReference type="EMBL" id="KAG9220654.1"/>
    </source>
</evidence>
<organism evidence="1 2">
    <name type="scientific">Pleurotus cornucopiae</name>
    <name type="common">Cornucopia mushroom</name>
    <dbReference type="NCBI Taxonomy" id="5321"/>
    <lineage>
        <taxon>Eukaryota</taxon>
        <taxon>Fungi</taxon>
        <taxon>Dikarya</taxon>
        <taxon>Basidiomycota</taxon>
        <taxon>Agaricomycotina</taxon>
        <taxon>Agaricomycetes</taxon>
        <taxon>Agaricomycetidae</taxon>
        <taxon>Agaricales</taxon>
        <taxon>Pleurotineae</taxon>
        <taxon>Pleurotaceae</taxon>
        <taxon>Pleurotus</taxon>
    </lineage>
</organism>
<protein>
    <submittedName>
        <fullName evidence="1">Uncharacterized protein</fullName>
    </submittedName>
</protein>
<dbReference type="EMBL" id="WQMT02000007">
    <property type="protein sequence ID" value="KAG9220654.1"/>
    <property type="molecule type" value="Genomic_DNA"/>
</dbReference>
<gene>
    <name evidence="1" type="ORF">CCMSSC00406_0003753</name>
</gene>
<proteinExistence type="predicted"/>
<comment type="caution">
    <text evidence="1">The sequence shown here is derived from an EMBL/GenBank/DDBJ whole genome shotgun (WGS) entry which is preliminary data.</text>
</comment>
<name>A0ACB7ISA1_PLECO</name>
<evidence type="ECO:0000313" key="2">
    <source>
        <dbReference type="Proteomes" id="UP000824881"/>
    </source>
</evidence>
<reference evidence="1 2" key="1">
    <citation type="journal article" date="2021" name="Appl. Environ. Microbiol.">
        <title>Genetic linkage and physical mapping for an oyster mushroom Pleurotus cornucopiae and QTL analysis for the trait cap color.</title>
        <authorList>
            <person name="Zhang Y."/>
            <person name="Gao W."/>
            <person name="Sonnenberg A."/>
            <person name="Chen Q."/>
            <person name="Zhang J."/>
            <person name="Huang C."/>
        </authorList>
    </citation>
    <scope>NUCLEOTIDE SEQUENCE [LARGE SCALE GENOMIC DNA]</scope>
    <source>
        <strain evidence="1">CCMSSC00406</strain>
    </source>
</reference>